<dbReference type="InterPro" id="IPR053158">
    <property type="entry name" value="CapK_Type1_Caps_Biosynth"/>
</dbReference>
<protein>
    <recommendedName>
        <fullName evidence="3">AMP-dependent synthetase/ligase domain-containing protein</fullName>
    </recommendedName>
</protein>
<dbReference type="Gene3D" id="3.40.50.12780">
    <property type="entry name" value="N-terminal domain of ligase-like"/>
    <property type="match status" value="1"/>
</dbReference>
<name>A0A7U8C4L6_NEPCE</name>
<evidence type="ECO:0008006" key="3">
    <source>
        <dbReference type="Google" id="ProtNLM"/>
    </source>
</evidence>
<comment type="caution">
    <text evidence="1">The sequence shown here is derived from an EMBL/GenBank/DDBJ whole genome shotgun (WGS) entry which is preliminary data.</text>
</comment>
<dbReference type="EMBL" id="AAOW01000020">
    <property type="protein sequence ID" value="EAR60249.1"/>
    <property type="molecule type" value="Genomic_DNA"/>
</dbReference>
<evidence type="ECO:0000313" key="1">
    <source>
        <dbReference type="EMBL" id="EAR60249.1"/>
    </source>
</evidence>
<dbReference type="AlphaFoldDB" id="A0A7U8C4L6"/>
<dbReference type="RefSeq" id="WP_007022467.1">
    <property type="nucleotide sequence ID" value="NZ_CH724127.1"/>
</dbReference>
<reference evidence="1 2" key="1">
    <citation type="submission" date="2006-02" db="EMBL/GenBank/DDBJ databases">
        <authorList>
            <person name="Pinhassi J."/>
            <person name="Pedros-Alio C."/>
            <person name="Ferriera S."/>
            <person name="Johnson J."/>
            <person name="Kravitz S."/>
            <person name="Halpern A."/>
            <person name="Remington K."/>
            <person name="Beeson K."/>
            <person name="Tran B."/>
            <person name="Rogers Y.-H."/>
            <person name="Friedman R."/>
            <person name="Venter J.C."/>
        </authorList>
    </citation>
    <scope>NUCLEOTIDE SEQUENCE [LARGE SCALE GENOMIC DNA]</scope>
    <source>
        <strain evidence="1 2">MED92</strain>
    </source>
</reference>
<dbReference type="Proteomes" id="UP000002171">
    <property type="component" value="Unassembled WGS sequence"/>
</dbReference>
<keyword evidence="2" id="KW-1185">Reference proteome</keyword>
<dbReference type="OrthoDB" id="580775at2"/>
<evidence type="ECO:0000313" key="2">
    <source>
        <dbReference type="Proteomes" id="UP000002171"/>
    </source>
</evidence>
<proteinExistence type="predicted"/>
<dbReference type="PANTHER" id="PTHR36932:SF1">
    <property type="entry name" value="CAPSULAR POLYSACCHARIDE BIOSYNTHESIS PROTEIN"/>
    <property type="match status" value="1"/>
</dbReference>
<sequence>MNKVMSCVPGMQFPAVPEPNGALMLALQYQFEQAEKLSAEEIRAKQLEQAASLIHIAKRSVPLYRDRLPDLKVPLTQEVWESIPVLTRAQLIEGKELLVNKKPLQGHDQLNKITSSGSTGMPVTAYGTPMTRLFWDAFTLRDHLWHKRDLSQKLVSIRPENGEPGKPMTAKSWGSGTAMAFKTGPAAALNTRTDIREQLNWLQKQNPGYLLSLPSNLRELAKLSLELGVNLPGLKQIRSYGELLSDNVRDVCKEAWGVEIIDVYSAQEVGYIAMQCPEHGKHHIQSESLLVEILDENDRPCKQGEIGRVVVTTLLNFGAPLIRYAIGDYARFGKSCECGRGLPVLEEIKGRQRNMLKTPEGKVFWPSFPVKKWSHEKVKQFQFAQTSLEEIEIRLVVGSGLTPDEEASMSQRLNSLFGYPFRLNFIYMDSIPRSKSGKFEDFVSEIV</sequence>
<dbReference type="SUPFAM" id="SSF56801">
    <property type="entry name" value="Acetyl-CoA synthetase-like"/>
    <property type="match status" value="1"/>
</dbReference>
<dbReference type="PANTHER" id="PTHR36932">
    <property type="entry name" value="CAPSULAR POLYSACCHARIDE BIOSYNTHESIS PROTEIN"/>
    <property type="match status" value="1"/>
</dbReference>
<gene>
    <name evidence="1" type="ORF">MED92_02249</name>
</gene>
<accession>A0A7U8C4L6</accession>
<dbReference type="InterPro" id="IPR042099">
    <property type="entry name" value="ANL_N_sf"/>
</dbReference>
<organism evidence="1 2">
    <name type="scientific">Neptuniibacter caesariensis</name>
    <dbReference type="NCBI Taxonomy" id="207954"/>
    <lineage>
        <taxon>Bacteria</taxon>
        <taxon>Pseudomonadati</taxon>
        <taxon>Pseudomonadota</taxon>
        <taxon>Gammaproteobacteria</taxon>
        <taxon>Oceanospirillales</taxon>
        <taxon>Oceanospirillaceae</taxon>
        <taxon>Neptuniibacter</taxon>
    </lineage>
</organism>